<keyword evidence="1" id="KW-1133">Transmembrane helix</keyword>
<gene>
    <name evidence="2" type="ORF">LCGC14_1628490</name>
</gene>
<feature type="transmembrane region" description="Helical" evidence="1">
    <location>
        <begin position="227"/>
        <end position="259"/>
    </location>
</feature>
<organism evidence="2">
    <name type="scientific">marine sediment metagenome</name>
    <dbReference type="NCBI Taxonomy" id="412755"/>
    <lineage>
        <taxon>unclassified sequences</taxon>
        <taxon>metagenomes</taxon>
        <taxon>ecological metagenomes</taxon>
    </lineage>
</organism>
<protein>
    <submittedName>
        <fullName evidence="2">Uncharacterized protein</fullName>
    </submittedName>
</protein>
<proteinExistence type="predicted"/>
<reference evidence="2" key="1">
    <citation type="journal article" date="2015" name="Nature">
        <title>Complex archaea that bridge the gap between prokaryotes and eukaryotes.</title>
        <authorList>
            <person name="Spang A."/>
            <person name="Saw J.H."/>
            <person name="Jorgensen S.L."/>
            <person name="Zaremba-Niedzwiedzka K."/>
            <person name="Martijn J."/>
            <person name="Lind A.E."/>
            <person name="van Eijk R."/>
            <person name="Schleper C."/>
            <person name="Guy L."/>
            <person name="Ettema T.J."/>
        </authorList>
    </citation>
    <scope>NUCLEOTIDE SEQUENCE</scope>
</reference>
<comment type="caution">
    <text evidence="2">The sequence shown here is derived from an EMBL/GenBank/DDBJ whole genome shotgun (WGS) entry which is preliminary data.</text>
</comment>
<dbReference type="EMBL" id="LAZR01013401">
    <property type="protein sequence ID" value="KKM22127.1"/>
    <property type="molecule type" value="Genomic_DNA"/>
</dbReference>
<sequence length="261" mass="29606">MGCPMNPKTAVWGLVHWEGPHRWKRYRIEADFSQWDVEFRCETCSARKVRYWVKDEDLIRWGYDIEDLRGKTSVFCKDLDGPWPTRRTKPLPVTILTPPWWDEFLEKLRKLAELPKGWDSYGADPVTPSCIQKAIEALPKIVSENTPMPSVVPCSDGGVQIEWHTRGMDVEIEFTLDGRVKAFVSNLKTSEEWDADVTGDILRLRRALFPLAQLPSKHPPRNRKIDLMITTSIGISFGGMLFGAPGAIAGGLIGLIVGFRL</sequence>
<name>A0A0F9I3P5_9ZZZZ</name>
<keyword evidence="1" id="KW-0812">Transmembrane</keyword>
<accession>A0A0F9I3P5</accession>
<evidence type="ECO:0000256" key="1">
    <source>
        <dbReference type="SAM" id="Phobius"/>
    </source>
</evidence>
<keyword evidence="1" id="KW-0472">Membrane</keyword>
<dbReference type="AlphaFoldDB" id="A0A0F9I3P5"/>
<evidence type="ECO:0000313" key="2">
    <source>
        <dbReference type="EMBL" id="KKM22127.1"/>
    </source>
</evidence>